<evidence type="ECO:0000256" key="1">
    <source>
        <dbReference type="ARBA" id="ARBA00034117"/>
    </source>
</evidence>
<reference evidence="3 4" key="1">
    <citation type="submission" date="2017-11" db="EMBL/GenBank/DDBJ databases">
        <title>Comparitive Functional Genomics of Dry Heat Resistant strains isolated from the Viking Spacecraft.</title>
        <authorList>
            <person name="Seuylemezian A."/>
            <person name="Cooper K."/>
            <person name="Vaishampayan P."/>
        </authorList>
    </citation>
    <scope>NUCLEOTIDE SEQUENCE [LARGE SCALE GENOMIC DNA]</scope>
    <source>
        <strain evidence="3 4">V1-29</strain>
    </source>
</reference>
<keyword evidence="4" id="KW-1185">Reference proteome</keyword>
<evidence type="ECO:0000313" key="3">
    <source>
        <dbReference type="EMBL" id="PLT29796.1"/>
    </source>
</evidence>
<feature type="domain" description="LXG" evidence="2">
    <location>
        <begin position="1"/>
        <end position="224"/>
    </location>
</feature>
<dbReference type="RefSeq" id="WP_101641998.1">
    <property type="nucleotide sequence ID" value="NZ_PGUY01000033.1"/>
</dbReference>
<gene>
    <name evidence="3" type="ORF">CUU66_10860</name>
</gene>
<protein>
    <submittedName>
        <fullName evidence="3">Transposase</fullName>
    </submittedName>
</protein>
<name>A0A2N5M602_9BACI</name>
<dbReference type="Pfam" id="PF04740">
    <property type="entry name" value="LXG"/>
    <property type="match status" value="1"/>
</dbReference>
<evidence type="ECO:0000313" key="4">
    <source>
        <dbReference type="Proteomes" id="UP000234748"/>
    </source>
</evidence>
<dbReference type="AlphaFoldDB" id="A0A2N5M602"/>
<organism evidence="3 4">
    <name type="scientific">Peribacillus deserti</name>
    <dbReference type="NCBI Taxonomy" id="673318"/>
    <lineage>
        <taxon>Bacteria</taxon>
        <taxon>Bacillati</taxon>
        <taxon>Bacillota</taxon>
        <taxon>Bacilli</taxon>
        <taxon>Bacillales</taxon>
        <taxon>Bacillaceae</taxon>
        <taxon>Peribacillus</taxon>
    </lineage>
</organism>
<dbReference type="InterPro" id="IPR006829">
    <property type="entry name" value="LXG_dom"/>
</dbReference>
<dbReference type="EMBL" id="PGUY01000033">
    <property type="protein sequence ID" value="PLT29796.1"/>
    <property type="molecule type" value="Genomic_DNA"/>
</dbReference>
<dbReference type="OrthoDB" id="2771469at2"/>
<comment type="caution">
    <text evidence="3">The sequence shown here is derived from an EMBL/GenBank/DDBJ whole genome shotgun (WGS) entry which is preliminary data.</text>
</comment>
<proteinExistence type="inferred from homology"/>
<accession>A0A2N5M602</accession>
<sequence length="534" mass="58631">MKAIDVSEVFASIDKSLQQKKKEKESILDVRDAVNKIIDLGDALEGSGGNAIKDHFTTIHIPAILLLNQFQQTYMDELKKVKELISDYETPNGVVRQDFIEHDIKQALQKFENIARTIIDSINEELSKVSDLVSSAPLSFSRMDSLLNRANLHNQKTVEDLHKLDSDAGKSLKEVQKNLDEVGQFISKVEGWSKGGVYLSKETMNEINTYLEKNDSLSKLIESALELSIEQGDSTFLGMVTDWLDKFGKTTGVKDALKGSATFLILASKRLEFVKDGEGNYTIKAAKGWIKNKGKYESPLAAALYKVIKKGSSSPISFIKEYFNKYQNAPSRLLRELVGYSPNTNERSLRRILNEHFPNLKFIEEGVENYRRFPLDVSATLKQFVTVKGVTGLVKRIPYVGLGISVVTNGSEFFNDGNKYKSTSEKAGRAAAGLGMDAGIAALTTGGAAIGTMFCPGPGTLIGGAVGATIGIVSSFAFEDEIKNLGEKAGKEIGEKSKEVKKHLLNFTDQVKDFTSDTADSLSNAGKFVTGLFR</sequence>
<dbReference type="Proteomes" id="UP000234748">
    <property type="component" value="Unassembled WGS sequence"/>
</dbReference>
<evidence type="ECO:0000259" key="2">
    <source>
        <dbReference type="PROSITE" id="PS51756"/>
    </source>
</evidence>
<dbReference type="PROSITE" id="PS51756">
    <property type="entry name" value="LXG"/>
    <property type="match status" value="1"/>
</dbReference>
<comment type="similarity">
    <text evidence="1">In the N-terminal section; belongs to the LXG family.</text>
</comment>